<dbReference type="AlphaFoldDB" id="A0A6G1HXJ4"/>
<name>A0A6G1HXJ4_9PEZI</name>
<dbReference type="EMBL" id="ML996694">
    <property type="protein sequence ID" value="KAF2400732.1"/>
    <property type="molecule type" value="Genomic_DNA"/>
</dbReference>
<feature type="transmembrane region" description="Helical" evidence="1">
    <location>
        <begin position="20"/>
        <end position="41"/>
    </location>
</feature>
<evidence type="ECO:0000313" key="3">
    <source>
        <dbReference type="Proteomes" id="UP000799640"/>
    </source>
</evidence>
<keyword evidence="1" id="KW-1133">Transmembrane helix</keyword>
<accession>A0A6G1HXJ4</accession>
<reference evidence="2" key="1">
    <citation type="journal article" date="2020" name="Stud. Mycol.">
        <title>101 Dothideomycetes genomes: a test case for predicting lifestyles and emergence of pathogens.</title>
        <authorList>
            <person name="Haridas S."/>
            <person name="Albert R."/>
            <person name="Binder M."/>
            <person name="Bloem J."/>
            <person name="Labutti K."/>
            <person name="Salamov A."/>
            <person name="Andreopoulos B."/>
            <person name="Baker S."/>
            <person name="Barry K."/>
            <person name="Bills G."/>
            <person name="Bluhm B."/>
            <person name="Cannon C."/>
            <person name="Castanera R."/>
            <person name="Culley D."/>
            <person name="Daum C."/>
            <person name="Ezra D."/>
            <person name="Gonzalez J."/>
            <person name="Henrissat B."/>
            <person name="Kuo A."/>
            <person name="Liang C."/>
            <person name="Lipzen A."/>
            <person name="Lutzoni F."/>
            <person name="Magnuson J."/>
            <person name="Mondo S."/>
            <person name="Nolan M."/>
            <person name="Ohm R."/>
            <person name="Pangilinan J."/>
            <person name="Park H.-J."/>
            <person name="Ramirez L."/>
            <person name="Alfaro M."/>
            <person name="Sun H."/>
            <person name="Tritt A."/>
            <person name="Yoshinaga Y."/>
            <person name="Zwiers L.-H."/>
            <person name="Turgeon B."/>
            <person name="Goodwin S."/>
            <person name="Spatafora J."/>
            <person name="Crous P."/>
            <person name="Grigoriev I."/>
        </authorList>
    </citation>
    <scope>NUCLEOTIDE SEQUENCE</scope>
    <source>
        <strain evidence="2">CBS 262.69</strain>
    </source>
</reference>
<dbReference type="Proteomes" id="UP000799640">
    <property type="component" value="Unassembled WGS sequence"/>
</dbReference>
<keyword evidence="1" id="KW-0812">Transmembrane</keyword>
<gene>
    <name evidence="2" type="ORF">EJ06DRAFT_529843</name>
</gene>
<proteinExistence type="predicted"/>
<evidence type="ECO:0000256" key="1">
    <source>
        <dbReference type="SAM" id="Phobius"/>
    </source>
</evidence>
<protein>
    <submittedName>
        <fullName evidence="2">Uncharacterized protein</fullName>
    </submittedName>
</protein>
<keyword evidence="1" id="KW-0472">Membrane</keyword>
<keyword evidence="3" id="KW-1185">Reference proteome</keyword>
<evidence type="ECO:0000313" key="2">
    <source>
        <dbReference type="EMBL" id="KAF2400732.1"/>
    </source>
</evidence>
<sequence length="52" mass="5641">MSKDTTPSSMSALHILPPPTYGFCFASFVTSIEVGFTAYSVRAVRIELTIAK</sequence>
<organism evidence="2 3">
    <name type="scientific">Trichodelitschia bisporula</name>
    <dbReference type="NCBI Taxonomy" id="703511"/>
    <lineage>
        <taxon>Eukaryota</taxon>
        <taxon>Fungi</taxon>
        <taxon>Dikarya</taxon>
        <taxon>Ascomycota</taxon>
        <taxon>Pezizomycotina</taxon>
        <taxon>Dothideomycetes</taxon>
        <taxon>Dothideomycetes incertae sedis</taxon>
        <taxon>Phaeotrichales</taxon>
        <taxon>Phaeotrichaceae</taxon>
        <taxon>Trichodelitschia</taxon>
    </lineage>
</organism>